<protein>
    <submittedName>
        <fullName evidence="1">Uncharacterized protein</fullName>
    </submittedName>
</protein>
<dbReference type="AlphaFoldDB" id="A0A2S6GZJ6"/>
<reference evidence="1 2" key="1">
    <citation type="submission" date="2018-02" db="EMBL/GenBank/DDBJ databases">
        <title>Subsurface microbial communities from deep shales in Ohio and West Virginia, USA.</title>
        <authorList>
            <person name="Wrighton K."/>
        </authorList>
    </citation>
    <scope>NUCLEOTIDE SEQUENCE [LARGE SCALE GENOMIC DNA]</scope>
    <source>
        <strain evidence="1 2">OWC-G53F</strain>
    </source>
</reference>
<accession>A0A2S6GZJ6</accession>
<sequence>MLPRPKRFVLIKLNHFLGIVETLGAGLQTPPRLRKRLLLVSLNQYFCANGLGGSGYATLLSGCICHHFCKLLNCKWRVFFM</sequence>
<evidence type="ECO:0000313" key="1">
    <source>
        <dbReference type="EMBL" id="PPK70672.1"/>
    </source>
</evidence>
<organism evidence="1 2">
    <name type="scientific">Methylobacter tundripaludum</name>
    <dbReference type="NCBI Taxonomy" id="173365"/>
    <lineage>
        <taxon>Bacteria</taxon>
        <taxon>Pseudomonadati</taxon>
        <taxon>Pseudomonadota</taxon>
        <taxon>Gammaproteobacteria</taxon>
        <taxon>Methylococcales</taxon>
        <taxon>Methylococcaceae</taxon>
        <taxon>Methylobacter</taxon>
    </lineage>
</organism>
<gene>
    <name evidence="1" type="ORF">B0F88_10827</name>
</gene>
<proteinExistence type="predicted"/>
<keyword evidence="2" id="KW-1185">Reference proteome</keyword>
<evidence type="ECO:0000313" key="2">
    <source>
        <dbReference type="Proteomes" id="UP000238071"/>
    </source>
</evidence>
<comment type="caution">
    <text evidence="1">The sequence shown here is derived from an EMBL/GenBank/DDBJ whole genome shotgun (WGS) entry which is preliminary data.</text>
</comment>
<dbReference type="EMBL" id="PTIY01000008">
    <property type="protein sequence ID" value="PPK70672.1"/>
    <property type="molecule type" value="Genomic_DNA"/>
</dbReference>
<name>A0A2S6GZJ6_9GAMM</name>
<dbReference type="Proteomes" id="UP000238071">
    <property type="component" value="Unassembled WGS sequence"/>
</dbReference>